<keyword evidence="4" id="KW-0472">Membrane</keyword>
<dbReference type="SUPFAM" id="SSF56601">
    <property type="entry name" value="beta-lactamase/transpeptidase-like"/>
    <property type="match status" value="1"/>
</dbReference>
<dbReference type="Gene3D" id="3.40.710.10">
    <property type="entry name" value="DD-peptidase/beta-lactamase superfamily"/>
    <property type="match status" value="1"/>
</dbReference>
<evidence type="ECO:0000313" key="6">
    <source>
        <dbReference type="EMBL" id="RAJ16358.1"/>
    </source>
</evidence>
<evidence type="ECO:0000256" key="1">
    <source>
        <dbReference type="ARBA" id="ARBA00001526"/>
    </source>
</evidence>
<comment type="similarity">
    <text evidence="2">Belongs to the class-A beta-lactamase family.</text>
</comment>
<keyword evidence="4" id="KW-1133">Transmembrane helix</keyword>
<evidence type="ECO:0000256" key="2">
    <source>
        <dbReference type="ARBA" id="ARBA00009009"/>
    </source>
</evidence>
<dbReference type="InterPro" id="IPR012338">
    <property type="entry name" value="Beta-lactam/transpept-like"/>
</dbReference>
<comment type="caution">
    <text evidence="6">The sequence shown here is derived from an EMBL/GenBank/DDBJ whole genome shotgun (WGS) entry which is preliminary data.</text>
</comment>
<dbReference type="InterPro" id="IPR000871">
    <property type="entry name" value="Beta-lactam_class-A"/>
</dbReference>
<keyword evidence="4" id="KW-0812">Transmembrane</keyword>
<dbReference type="GO" id="GO:0008800">
    <property type="term" value="F:beta-lactamase activity"/>
    <property type="evidence" value="ECO:0007669"/>
    <property type="project" value="UniProtKB-EC"/>
</dbReference>
<dbReference type="GO" id="GO:0030655">
    <property type="term" value="P:beta-lactam antibiotic catabolic process"/>
    <property type="evidence" value="ECO:0007669"/>
    <property type="project" value="InterPro"/>
</dbReference>
<comment type="catalytic activity">
    <reaction evidence="1">
        <text>a beta-lactam + H2O = a substituted beta-amino acid</text>
        <dbReference type="Rhea" id="RHEA:20401"/>
        <dbReference type="ChEBI" id="CHEBI:15377"/>
        <dbReference type="ChEBI" id="CHEBI:35627"/>
        <dbReference type="ChEBI" id="CHEBI:140347"/>
        <dbReference type="EC" id="3.5.2.6"/>
    </reaction>
</comment>
<dbReference type="InterPro" id="IPR045155">
    <property type="entry name" value="Beta-lactam_cat"/>
</dbReference>
<evidence type="ECO:0000313" key="7">
    <source>
        <dbReference type="Proteomes" id="UP000248703"/>
    </source>
</evidence>
<dbReference type="Pfam" id="PF13354">
    <property type="entry name" value="Beta-lactamase2"/>
    <property type="match status" value="2"/>
</dbReference>
<organism evidence="6 7">
    <name type="scientific">Olleya aquimaris</name>
    <dbReference type="NCBI Taxonomy" id="639310"/>
    <lineage>
        <taxon>Bacteria</taxon>
        <taxon>Pseudomonadati</taxon>
        <taxon>Bacteroidota</taxon>
        <taxon>Flavobacteriia</taxon>
        <taxon>Flavobacteriales</taxon>
        <taxon>Flavobacteriaceae</taxon>
    </lineage>
</organism>
<feature type="domain" description="Beta-lactamase class A catalytic" evidence="5">
    <location>
        <begin position="114"/>
        <end position="166"/>
    </location>
</feature>
<dbReference type="EC" id="3.5.2.6" evidence="3"/>
<evidence type="ECO:0000256" key="4">
    <source>
        <dbReference type="SAM" id="Phobius"/>
    </source>
</evidence>
<name>A0A327RJF5_9FLAO</name>
<dbReference type="PANTHER" id="PTHR35333:SF3">
    <property type="entry name" value="BETA-LACTAMASE-TYPE TRANSPEPTIDASE FOLD CONTAINING PROTEIN"/>
    <property type="match status" value="1"/>
</dbReference>
<reference evidence="6 7" key="1">
    <citation type="submission" date="2018-06" db="EMBL/GenBank/DDBJ databases">
        <title>Genomic Encyclopedia of Archaeal and Bacterial Type Strains, Phase II (KMG-II): from individual species to whole genera.</title>
        <authorList>
            <person name="Goeker M."/>
        </authorList>
    </citation>
    <scope>NUCLEOTIDE SEQUENCE [LARGE SCALE GENOMIC DNA]</scope>
    <source>
        <strain evidence="6 7">DSM 24464</strain>
    </source>
</reference>
<dbReference type="AlphaFoldDB" id="A0A327RJF5"/>
<proteinExistence type="inferred from homology"/>
<feature type="domain" description="Beta-lactamase class A catalytic" evidence="5">
    <location>
        <begin position="169"/>
        <end position="318"/>
    </location>
</feature>
<protein>
    <recommendedName>
        <fullName evidence="3">beta-lactamase</fullName>
        <ecNumber evidence="3">3.5.2.6</ecNumber>
    </recommendedName>
</protein>
<dbReference type="Proteomes" id="UP000248703">
    <property type="component" value="Unassembled WGS sequence"/>
</dbReference>
<keyword evidence="7" id="KW-1185">Reference proteome</keyword>
<dbReference type="GO" id="GO:0046677">
    <property type="term" value="P:response to antibiotic"/>
    <property type="evidence" value="ECO:0007669"/>
    <property type="project" value="InterPro"/>
</dbReference>
<sequence>MYTIETTLKINALKLLKYSLILTISIVGIVLVGLNISDTSNIQTSVKPEVFAEVIKKEFPIKIKDSLKKLPLRITDEIKPISEIKNKQLDSLLNAEINANPVWKSLVAKKMMSVAIVDLSDDTNFKYAGINDQHMMYAASLPKIAILLAAMDAIENKELAYTKEIKKDLRLMISKSNNQASTRMIDRLGYDKIEAVLRAPKHKFYDEEVGGGLWVGKRYAAGGKRHPEPLKGLSHAATTMQVCSFYYQLALGNLISTDASREMLKIMRKPGLHHKFVNTLIRIAPKAEIYRKSGSWKNYHSDSALVWGPNRKYIIVALIDDAFGEQIIRNLIKPIEKVLKKSKKLSKEE</sequence>
<evidence type="ECO:0000259" key="5">
    <source>
        <dbReference type="Pfam" id="PF13354"/>
    </source>
</evidence>
<feature type="transmembrane region" description="Helical" evidence="4">
    <location>
        <begin position="15"/>
        <end position="36"/>
    </location>
</feature>
<evidence type="ECO:0000256" key="3">
    <source>
        <dbReference type="ARBA" id="ARBA00012865"/>
    </source>
</evidence>
<accession>A0A327RJF5</accession>
<gene>
    <name evidence="6" type="ORF">LY08_01218</name>
</gene>
<dbReference type="PANTHER" id="PTHR35333">
    <property type="entry name" value="BETA-LACTAMASE"/>
    <property type="match status" value="1"/>
</dbReference>
<dbReference type="EMBL" id="QLLO01000003">
    <property type="protein sequence ID" value="RAJ16358.1"/>
    <property type="molecule type" value="Genomic_DNA"/>
</dbReference>